<comment type="function">
    <text evidence="5 6">Cell division protein that is involved in the assembly of the Z ring. May serve as a membrane anchor for the Z ring.</text>
</comment>
<keyword evidence="4 5" id="KW-0131">Cell cycle</keyword>
<dbReference type="InterPro" id="IPR043129">
    <property type="entry name" value="ATPase_NBD"/>
</dbReference>
<gene>
    <name evidence="9" type="primary">ftsA_2</name>
    <name evidence="5" type="synonym">ftsA</name>
    <name evidence="9" type="ORF">TR69_WS6001001081</name>
</gene>
<dbReference type="Gene3D" id="3.30.420.40">
    <property type="match status" value="1"/>
</dbReference>
<dbReference type="GO" id="GO:0043093">
    <property type="term" value="P:FtsZ-dependent cytokinesis"/>
    <property type="evidence" value="ECO:0007669"/>
    <property type="project" value="UniProtKB-UniRule"/>
</dbReference>
<name>A0A136LZI4_9BACT</name>
<evidence type="ECO:0000259" key="8">
    <source>
        <dbReference type="SMART" id="SM00842"/>
    </source>
</evidence>
<evidence type="ECO:0000313" key="9">
    <source>
        <dbReference type="EMBL" id="KXK27055.1"/>
    </source>
</evidence>
<comment type="caution">
    <text evidence="9">The sequence shown here is derived from an EMBL/GenBank/DDBJ whole genome shotgun (WGS) entry which is preliminary data.</text>
</comment>
<dbReference type="PIRSF" id="PIRSF003101">
    <property type="entry name" value="FtsA"/>
    <property type="match status" value="1"/>
</dbReference>
<keyword evidence="1 5" id="KW-1003">Cell membrane</keyword>
<dbReference type="Gene3D" id="3.30.1490.110">
    <property type="match status" value="1"/>
</dbReference>
<dbReference type="SUPFAM" id="SSF53067">
    <property type="entry name" value="Actin-like ATPase domain"/>
    <property type="match status" value="2"/>
</dbReference>
<dbReference type="AlphaFoldDB" id="A0A136LZI4"/>
<dbReference type="EMBL" id="JYNZ01000003">
    <property type="protein sequence ID" value="KXK27055.1"/>
    <property type="molecule type" value="Genomic_DNA"/>
</dbReference>
<comment type="subcellular location">
    <subcellularLocation>
        <location evidence="5">Cell membrane</location>
        <topology evidence="5">Peripheral membrane protein</topology>
        <orientation evidence="5">Cytoplasmic side</orientation>
    </subcellularLocation>
    <text evidence="5">Localizes to the Z ring in an FtsZ-dependent manner. Targeted to the membrane through a conserved C-terminal amphipathic helix.</text>
</comment>
<dbReference type="CDD" id="cd24048">
    <property type="entry name" value="ASKHA_NBD_FtsA"/>
    <property type="match status" value="1"/>
</dbReference>
<evidence type="ECO:0000256" key="4">
    <source>
        <dbReference type="ARBA" id="ARBA00023306"/>
    </source>
</evidence>
<evidence type="ECO:0000256" key="3">
    <source>
        <dbReference type="ARBA" id="ARBA00023136"/>
    </source>
</evidence>
<sequence length="443" mass="46646">MANRIITALDIGSTKISTVISSLEEGQPPSVIGVATYPSQGLKKGVIVNIDDAINSIAASLEAAERMAGLTVSSVYISINGKHITSTNNKGVVAVAQDEIIADDVFRAIESARTVSIPPSREILHVIPREFIVDAQGGIKDPIGMSGTRLEVDAHIISATSSALHNLVKCVQQLGLRVDDIVFTGWAASNAVLTPTEKELGVMLLDIGGGTTSITSFVEDAITYSGSLPLGGANLTSDLAIGLRVSLEDSERIKLNAEELIKNTKSETAVSEATQKRQKLLGQDDEDGEKKPAAAKKKRDIIDVSKLEIEGVNTISRKLFEEIIDARLSEVFDLIIKQVEEAGHETRLPAGVVITGGTALVPGITSIAKKVFGVPARIGYPKGLEGLVDEISSPAYSVVQGLALYGAMDEGYGGARKQVSLKNTGSGSGLAGRLGSFIRNLLP</sequence>
<keyword evidence="3 5" id="KW-0472">Membrane</keyword>
<dbReference type="PANTHER" id="PTHR32432:SF4">
    <property type="entry name" value="CELL DIVISION PROTEIN FTSA"/>
    <property type="match status" value="1"/>
</dbReference>
<evidence type="ECO:0000313" key="10">
    <source>
        <dbReference type="Proteomes" id="UP000070457"/>
    </source>
</evidence>
<dbReference type="Pfam" id="PF14450">
    <property type="entry name" value="FtsA"/>
    <property type="match status" value="1"/>
</dbReference>
<reference evidence="9 10" key="1">
    <citation type="submission" date="2015-02" db="EMBL/GenBank/DDBJ databases">
        <title>Improved understanding of the partial-nitritation anammox process through 23 genomes representing the majority of the microbial community.</title>
        <authorList>
            <person name="Speth D.R."/>
            <person name="In T Zandt M."/>
            <person name="Guerrero Cruz S."/>
            <person name="Jetten M.S."/>
            <person name="Dutilh B.E."/>
        </authorList>
    </citation>
    <scope>NUCLEOTIDE SEQUENCE [LARGE SCALE GENOMIC DNA]</scope>
    <source>
        <strain evidence="9">OLB20</strain>
    </source>
</reference>
<dbReference type="InterPro" id="IPR020823">
    <property type="entry name" value="Cell_div_FtsA"/>
</dbReference>
<organism evidence="9 10">
    <name type="scientific">candidate division WS6 bacterium OLB20</name>
    <dbReference type="NCBI Taxonomy" id="1617426"/>
    <lineage>
        <taxon>Bacteria</taxon>
        <taxon>Candidatus Dojkabacteria</taxon>
    </lineage>
</organism>
<evidence type="ECO:0000256" key="1">
    <source>
        <dbReference type="ARBA" id="ARBA00022475"/>
    </source>
</evidence>
<dbReference type="GO" id="GO:0032153">
    <property type="term" value="C:cell division site"/>
    <property type="evidence" value="ECO:0007669"/>
    <property type="project" value="UniProtKB-UniRule"/>
</dbReference>
<dbReference type="PANTHER" id="PTHR32432">
    <property type="entry name" value="CELL DIVISION PROTEIN FTSA-RELATED"/>
    <property type="match status" value="1"/>
</dbReference>
<dbReference type="STRING" id="1617426.TR69_WS6001001081"/>
<dbReference type="Proteomes" id="UP000070457">
    <property type="component" value="Unassembled WGS sequence"/>
</dbReference>
<dbReference type="GO" id="GO:0009898">
    <property type="term" value="C:cytoplasmic side of plasma membrane"/>
    <property type="evidence" value="ECO:0007669"/>
    <property type="project" value="UniProtKB-UniRule"/>
</dbReference>
<dbReference type="SMART" id="SM00842">
    <property type="entry name" value="FtsA"/>
    <property type="match status" value="1"/>
</dbReference>
<accession>A0A136LZI4</accession>
<dbReference type="InterPro" id="IPR050696">
    <property type="entry name" value="FtsA/MreB"/>
</dbReference>
<comment type="similarity">
    <text evidence="5 6">Belongs to the FtsA/MreB family.</text>
</comment>
<dbReference type="NCBIfam" id="TIGR01174">
    <property type="entry name" value="ftsA"/>
    <property type="match status" value="1"/>
</dbReference>
<dbReference type="PATRIC" id="fig|1617426.3.peg.1068"/>
<evidence type="ECO:0000256" key="7">
    <source>
        <dbReference type="SAM" id="MobiDB-lite"/>
    </source>
</evidence>
<evidence type="ECO:0000256" key="6">
    <source>
        <dbReference type="PIRNR" id="PIRNR003101"/>
    </source>
</evidence>
<proteinExistence type="inferred from homology"/>
<evidence type="ECO:0000256" key="5">
    <source>
        <dbReference type="HAMAP-Rule" id="MF_02033"/>
    </source>
</evidence>
<protein>
    <recommendedName>
        <fullName evidence="5 6">Cell division protein FtsA</fullName>
    </recommendedName>
</protein>
<keyword evidence="2 5" id="KW-0132">Cell division</keyword>
<dbReference type="InterPro" id="IPR003494">
    <property type="entry name" value="SHS2_FtsA"/>
</dbReference>
<feature type="domain" description="SHS2" evidence="8">
    <location>
        <begin position="6"/>
        <end position="192"/>
    </location>
</feature>
<dbReference type="HAMAP" id="MF_02033">
    <property type="entry name" value="FtsA"/>
    <property type="match status" value="1"/>
</dbReference>
<evidence type="ECO:0000256" key="2">
    <source>
        <dbReference type="ARBA" id="ARBA00022618"/>
    </source>
</evidence>
<comment type="subunit">
    <text evidence="5">Self-interacts. Interacts with FtsZ.</text>
</comment>
<dbReference type="Pfam" id="PF02491">
    <property type="entry name" value="SHS2_FTSA"/>
    <property type="match status" value="1"/>
</dbReference>
<feature type="region of interest" description="Disordered" evidence="7">
    <location>
        <begin position="267"/>
        <end position="295"/>
    </location>
</feature>